<dbReference type="Proteomes" id="UP000304880">
    <property type="component" value="Unassembled WGS sequence"/>
</dbReference>
<keyword evidence="1" id="KW-0732">Signal</keyword>
<dbReference type="AlphaFoldDB" id="A0A5C4R3J9"/>
<dbReference type="RefSeq" id="WP_139599209.1">
    <property type="nucleotide sequence ID" value="NZ_VDDC01000030.1"/>
</dbReference>
<sequence>MTNPIASLKLGGAAAVLTALMATASLAQTAVPTEGMTTMEEVQFPTLDGFATDQEVIDSLSAQGYENVVVLRGPETLIVSGERGGLPTELIFSATDGTLLMVDGIEPATDG</sequence>
<comment type="caution">
    <text evidence="2">The sequence shown here is derived from an EMBL/GenBank/DDBJ whole genome shotgun (WGS) entry which is preliminary data.</text>
</comment>
<feature type="chain" id="PRO_5022711809" description="PepSY domain-containing protein" evidence="1">
    <location>
        <begin position="28"/>
        <end position="111"/>
    </location>
</feature>
<proteinExistence type="predicted"/>
<evidence type="ECO:0008006" key="4">
    <source>
        <dbReference type="Google" id="ProtNLM"/>
    </source>
</evidence>
<dbReference type="EMBL" id="VDDC01000030">
    <property type="protein sequence ID" value="TNH38378.1"/>
    <property type="molecule type" value="Genomic_DNA"/>
</dbReference>
<keyword evidence="3" id="KW-1185">Reference proteome</keyword>
<name>A0A5C4R3J9_9RHOB</name>
<evidence type="ECO:0000313" key="3">
    <source>
        <dbReference type="Proteomes" id="UP000304880"/>
    </source>
</evidence>
<organism evidence="2 3">
    <name type="scientific">Paracoccus haeundaensis</name>
    <dbReference type="NCBI Taxonomy" id="225362"/>
    <lineage>
        <taxon>Bacteria</taxon>
        <taxon>Pseudomonadati</taxon>
        <taxon>Pseudomonadota</taxon>
        <taxon>Alphaproteobacteria</taxon>
        <taxon>Rhodobacterales</taxon>
        <taxon>Paracoccaceae</taxon>
        <taxon>Paracoccus</taxon>
    </lineage>
</organism>
<gene>
    <name evidence="2" type="ORF">FHD67_15400</name>
</gene>
<protein>
    <recommendedName>
        <fullName evidence="4">PepSY domain-containing protein</fullName>
    </recommendedName>
</protein>
<evidence type="ECO:0000256" key="1">
    <source>
        <dbReference type="SAM" id="SignalP"/>
    </source>
</evidence>
<feature type="signal peptide" evidence="1">
    <location>
        <begin position="1"/>
        <end position="27"/>
    </location>
</feature>
<evidence type="ECO:0000313" key="2">
    <source>
        <dbReference type="EMBL" id="TNH38378.1"/>
    </source>
</evidence>
<accession>A0A5C4R3J9</accession>
<reference evidence="2 3" key="1">
    <citation type="submission" date="2019-06" db="EMBL/GenBank/DDBJ databases">
        <authorList>
            <person name="Li J."/>
        </authorList>
    </citation>
    <scope>NUCLEOTIDE SEQUENCE [LARGE SCALE GENOMIC DNA]</scope>
    <source>
        <strain evidence="2 3">CGMCC 1.8012</strain>
    </source>
</reference>